<keyword evidence="12" id="KW-0969">Cilium</keyword>
<keyword evidence="8 10" id="KW-1133">Transmembrane helix</keyword>
<dbReference type="Proteomes" id="UP000291301">
    <property type="component" value="Unassembled WGS sequence"/>
</dbReference>
<keyword evidence="7 10" id="KW-0283">Flagellar rotation</keyword>
<evidence type="ECO:0000313" key="13">
    <source>
        <dbReference type="Proteomes" id="UP000291301"/>
    </source>
</evidence>
<evidence type="ECO:0000256" key="10">
    <source>
        <dbReference type="RuleBase" id="RU364125"/>
    </source>
</evidence>
<keyword evidence="10" id="KW-0997">Cell inner membrane</keyword>
<evidence type="ECO:0000256" key="6">
    <source>
        <dbReference type="ARBA" id="ARBA00022692"/>
    </source>
</evidence>
<dbReference type="RefSeq" id="WP_131564862.1">
    <property type="nucleotide sequence ID" value="NZ_JAINFK010000001.1"/>
</dbReference>
<name>A0A4V2MP41_9HYPH</name>
<comment type="function">
    <text evidence="1 10">Controls the rotational direction of flagella during chemotaxis.</text>
</comment>
<evidence type="ECO:0000256" key="5">
    <source>
        <dbReference type="ARBA" id="ARBA00022500"/>
    </source>
</evidence>
<keyword evidence="12" id="KW-0966">Cell projection</keyword>
<comment type="caution">
    <text evidence="12">The sequence shown here is derived from an EMBL/GenBank/DDBJ whole genome shotgun (WGS) entry which is preliminary data.</text>
</comment>
<dbReference type="GO" id="GO:0005886">
    <property type="term" value="C:plasma membrane"/>
    <property type="evidence" value="ECO:0007669"/>
    <property type="project" value="UniProtKB-SubCell"/>
</dbReference>
<sequence length="174" mass="18879">MVDLIEHTPEEKKKEPSALVLIVTLVVISLVGAGAGFGMSSMLLDPVGLSVSDPAPEKGKSAGAEGDGNVQEADETPQQPAIEVVDIPTITTNLADPDDAWIRMELALVFEGKADRVMADEIHQDILAYVRTLRLYNLRGGSGYQHLMDDLQERAAIRSKGHVRRVLVRALILE</sequence>
<evidence type="ECO:0000256" key="7">
    <source>
        <dbReference type="ARBA" id="ARBA00022779"/>
    </source>
</evidence>
<keyword evidence="9 10" id="KW-0472">Membrane</keyword>
<dbReference type="GO" id="GO:0071973">
    <property type="term" value="P:bacterial-type flagellum-dependent cell motility"/>
    <property type="evidence" value="ECO:0007669"/>
    <property type="project" value="InterPro"/>
</dbReference>
<feature type="region of interest" description="Disordered" evidence="11">
    <location>
        <begin position="54"/>
        <end position="81"/>
    </location>
</feature>
<accession>A0A4V2MP41</accession>
<evidence type="ECO:0000256" key="3">
    <source>
        <dbReference type="ARBA" id="ARBA00008281"/>
    </source>
</evidence>
<evidence type="ECO:0000256" key="2">
    <source>
        <dbReference type="ARBA" id="ARBA00004162"/>
    </source>
</evidence>
<comment type="similarity">
    <text evidence="3 10">Belongs to the FliL family.</text>
</comment>
<keyword evidence="4" id="KW-1003">Cell membrane</keyword>
<dbReference type="AlphaFoldDB" id="A0A4V2MP41"/>
<organism evidence="12 13">
    <name type="scientific">Oricola cellulosilytica</name>
    <dbReference type="NCBI Taxonomy" id="1429082"/>
    <lineage>
        <taxon>Bacteria</taxon>
        <taxon>Pseudomonadati</taxon>
        <taxon>Pseudomonadota</taxon>
        <taxon>Alphaproteobacteria</taxon>
        <taxon>Hyphomicrobiales</taxon>
        <taxon>Ahrensiaceae</taxon>
        <taxon>Oricola</taxon>
    </lineage>
</organism>
<keyword evidence="12" id="KW-0282">Flagellum</keyword>
<keyword evidence="6 10" id="KW-0812">Transmembrane</keyword>
<keyword evidence="13" id="KW-1185">Reference proteome</keyword>
<dbReference type="EMBL" id="SJST01000001">
    <property type="protein sequence ID" value="TCD16202.1"/>
    <property type="molecule type" value="Genomic_DNA"/>
</dbReference>
<keyword evidence="5 10" id="KW-0145">Chemotaxis</keyword>
<proteinExistence type="inferred from homology"/>
<evidence type="ECO:0000256" key="9">
    <source>
        <dbReference type="ARBA" id="ARBA00023136"/>
    </source>
</evidence>
<evidence type="ECO:0000313" key="12">
    <source>
        <dbReference type="EMBL" id="TCD16202.1"/>
    </source>
</evidence>
<protein>
    <recommendedName>
        <fullName evidence="10">Flagellar protein FliL</fullName>
    </recommendedName>
</protein>
<evidence type="ECO:0000256" key="1">
    <source>
        <dbReference type="ARBA" id="ARBA00002254"/>
    </source>
</evidence>
<evidence type="ECO:0000256" key="11">
    <source>
        <dbReference type="SAM" id="MobiDB-lite"/>
    </source>
</evidence>
<dbReference type="Pfam" id="PF03748">
    <property type="entry name" value="FliL"/>
    <property type="match status" value="1"/>
</dbReference>
<dbReference type="GO" id="GO:0009425">
    <property type="term" value="C:bacterial-type flagellum basal body"/>
    <property type="evidence" value="ECO:0007669"/>
    <property type="project" value="InterPro"/>
</dbReference>
<dbReference type="InterPro" id="IPR005503">
    <property type="entry name" value="FliL"/>
</dbReference>
<evidence type="ECO:0000256" key="4">
    <source>
        <dbReference type="ARBA" id="ARBA00022475"/>
    </source>
</evidence>
<feature type="transmembrane region" description="Helical" evidence="10">
    <location>
        <begin position="18"/>
        <end position="37"/>
    </location>
</feature>
<evidence type="ECO:0000256" key="8">
    <source>
        <dbReference type="ARBA" id="ARBA00022989"/>
    </source>
</evidence>
<dbReference type="OrthoDB" id="7908910at2"/>
<reference evidence="12 13" key="1">
    <citation type="journal article" date="2015" name="Antonie Van Leeuwenhoek">
        <title>Oricola cellulosilytica gen. nov., sp. nov., a cellulose-degrading bacterium of the family Phyllobacteriaceae isolated from surface seashore water, and emended descriptions of Mesorhizobium loti and Phyllobacterium myrsinacearum.</title>
        <authorList>
            <person name="Hameed A."/>
            <person name="Shahina M."/>
            <person name="Lai W.A."/>
            <person name="Lin S.Y."/>
            <person name="Young L.S."/>
            <person name="Liu Y.C."/>
            <person name="Hsu Y.H."/>
            <person name="Young C.C."/>
        </authorList>
    </citation>
    <scope>NUCLEOTIDE SEQUENCE [LARGE SCALE GENOMIC DNA]</scope>
    <source>
        <strain evidence="12 13">KCTC 52183</strain>
    </source>
</reference>
<gene>
    <name evidence="12" type="ORF">E0D97_01855</name>
</gene>
<comment type="subcellular location">
    <subcellularLocation>
        <location evidence="10">Cell inner membrane</location>
    </subcellularLocation>
    <subcellularLocation>
        <location evidence="2">Cell membrane</location>
        <topology evidence="2">Single-pass membrane protein</topology>
    </subcellularLocation>
</comment>
<dbReference type="GO" id="GO:0006935">
    <property type="term" value="P:chemotaxis"/>
    <property type="evidence" value="ECO:0007669"/>
    <property type="project" value="UniProtKB-KW"/>
</dbReference>